<feature type="compositionally biased region" description="Gly residues" evidence="1">
    <location>
        <begin position="338"/>
        <end position="350"/>
    </location>
</feature>
<accession>A0A9N8HBD4</accession>
<feature type="compositionally biased region" description="Low complexity" evidence="1">
    <location>
        <begin position="237"/>
        <end position="268"/>
    </location>
</feature>
<feature type="compositionally biased region" description="Low complexity" evidence="1">
    <location>
        <begin position="882"/>
        <end position="897"/>
    </location>
</feature>
<comment type="caution">
    <text evidence="3">The sequence shown here is derived from an EMBL/GenBank/DDBJ whole genome shotgun (WGS) entry which is preliminary data.</text>
</comment>
<keyword evidence="2" id="KW-0732">Signal</keyword>
<feature type="signal peptide" evidence="2">
    <location>
        <begin position="1"/>
        <end position="35"/>
    </location>
</feature>
<evidence type="ECO:0000256" key="1">
    <source>
        <dbReference type="SAM" id="MobiDB-lite"/>
    </source>
</evidence>
<feature type="chain" id="PRO_5040214469" evidence="2">
    <location>
        <begin position="36"/>
        <end position="1051"/>
    </location>
</feature>
<proteinExistence type="predicted"/>
<organism evidence="3 4">
    <name type="scientific">Seminavis robusta</name>
    <dbReference type="NCBI Taxonomy" id="568900"/>
    <lineage>
        <taxon>Eukaryota</taxon>
        <taxon>Sar</taxon>
        <taxon>Stramenopiles</taxon>
        <taxon>Ochrophyta</taxon>
        <taxon>Bacillariophyta</taxon>
        <taxon>Bacillariophyceae</taxon>
        <taxon>Bacillariophycidae</taxon>
        <taxon>Naviculales</taxon>
        <taxon>Naviculaceae</taxon>
        <taxon>Seminavis</taxon>
    </lineage>
</organism>
<feature type="compositionally biased region" description="Low complexity" evidence="1">
    <location>
        <begin position="737"/>
        <end position="760"/>
    </location>
</feature>
<sequence length="1051" mass="112333">MRTPTFHNNLHLQRRRLLVGSFLLVLLLSPTAVQADFMSFVRSMTGRYERRNFWFYWYLYKKKHQKLVQQQNAEYNATSFLLNYSRCNFSDPDTLADCPPTPEPVQGRNNTANNWTTVPVGCLDNPDDPQCQPVVAPATSGGSGKPTGAKQGELDNTDEAYFNCLGHHMDKRFCERPKRQPEEEEQRDSYRYFTGPLADNVPPGGIFGNERPPIYKPYTSGGDPFWDGIIDGEYYFDDNNNNTTGTPPASDDNTTSTDTSSDSASNTTRDQSSLDPYEMFFGPYAGDGDGDNNQDGQESGGGRHSDTMDVGGGSGFLGNPFLPQNGGTGGGEDNEHGMTGGGENNEGGMTGSATGSADHPCQVAFEAMDNNAGLEPKTPAIRVTPTRGSNPDATKKVEFSVAQSFQEDGNLAGIAVVYTKASNEELVCDQRSDVPWGRSKYYEAKCSEDGEALVDLYIHDATSTDGSSLSSLPVLCGSWQGTGGRSVHFQAKLPCDCHRPQTAIERPDEDIEAPPFPGHMLNIEDLEDANEQDSIIDLEEIVAEAEDEEGEDEEGEANAVKSTGCAARVDLQVVVPKRPILGSRVPPIRVISSNGASIIFAVVQTWKTEGTLNGCGVLYLPTNGEITCDRHNNLPPGRTKYYMGQCRGGNVDVLLFLYDPTFSTDVSRDGPAICEPWQPSDDASLMVFRAIIPCTPCGALAPPPTPYPTTAPSSQPSLSPFNYYNSVRLERDRYRPTEAPSVAPSESPSLSPSSSPTDLPANSTSNATTLAPSTLAPSSKPDNSTSGQNTSAPTAAAMGSSKPDNSTSSQNTSAPTAAVTGSQPTDSPTTSTVAAPGTVQPTSSTSATGGQDTTVPTTFQEGTASLMSLSPVTSAPTNAALNETSTNTTQSPSSNATGQTSVSFGPSESPSGNLSATPSKTPSITPSVPPSHTPSSQPSSEGTPSTAPSTSPSQAPSPTPSESPTQLRALSQAQLPAVPQAHLRVTPQMQKEALMRGALRKTRRRLHLLSSKQLYHLHPPLQPKQVTHQRRHQVTDAAARQRRLFQAPNKV</sequence>
<dbReference type="Proteomes" id="UP001153069">
    <property type="component" value="Unassembled WGS sequence"/>
</dbReference>
<dbReference type="EMBL" id="CAICTM010000177">
    <property type="protein sequence ID" value="CAB9503878.1"/>
    <property type="molecule type" value="Genomic_DNA"/>
</dbReference>
<feature type="region of interest" description="Disordered" evidence="1">
    <location>
        <begin position="175"/>
        <end position="215"/>
    </location>
</feature>
<evidence type="ECO:0000256" key="2">
    <source>
        <dbReference type="SAM" id="SignalP"/>
    </source>
</evidence>
<protein>
    <submittedName>
        <fullName evidence="3">Uncharacterized protein</fullName>
    </submittedName>
</protein>
<feature type="compositionally biased region" description="Low complexity" evidence="1">
    <location>
        <begin position="933"/>
        <end position="954"/>
    </location>
</feature>
<name>A0A9N8HBD4_9STRA</name>
<dbReference type="AlphaFoldDB" id="A0A9N8HBD4"/>
<gene>
    <name evidence="3" type="ORF">SEMRO_178_G078320.1</name>
</gene>
<feature type="region of interest" description="Disordered" evidence="1">
    <location>
        <begin position="736"/>
        <end position="968"/>
    </location>
</feature>
<feature type="compositionally biased region" description="Low complexity" evidence="1">
    <location>
        <begin position="915"/>
        <end position="926"/>
    </location>
</feature>
<feature type="region of interest" description="Disordered" evidence="1">
    <location>
        <begin position="237"/>
        <end position="392"/>
    </location>
</feature>
<feature type="compositionally biased region" description="Polar residues" evidence="1">
    <location>
        <begin position="898"/>
        <end position="914"/>
    </location>
</feature>
<reference evidence="3" key="1">
    <citation type="submission" date="2020-06" db="EMBL/GenBank/DDBJ databases">
        <authorList>
            <consortium name="Plant Systems Biology data submission"/>
        </authorList>
    </citation>
    <scope>NUCLEOTIDE SEQUENCE</scope>
    <source>
        <strain evidence="3">D6</strain>
    </source>
</reference>
<feature type="compositionally biased region" description="Polar residues" evidence="1">
    <location>
        <begin position="802"/>
        <end position="881"/>
    </location>
</feature>
<evidence type="ECO:0000313" key="4">
    <source>
        <dbReference type="Proteomes" id="UP001153069"/>
    </source>
</evidence>
<evidence type="ECO:0000313" key="3">
    <source>
        <dbReference type="EMBL" id="CAB9503878.1"/>
    </source>
</evidence>
<feature type="compositionally biased region" description="Polar residues" evidence="1">
    <location>
        <begin position="761"/>
        <end position="793"/>
    </location>
</feature>
<keyword evidence="4" id="KW-1185">Reference proteome</keyword>